<dbReference type="InterPro" id="IPR001128">
    <property type="entry name" value="Cyt_P450"/>
</dbReference>
<comment type="similarity">
    <text evidence="3 10">Belongs to the cytochrome P450 family.</text>
</comment>
<dbReference type="GO" id="GO:0005506">
    <property type="term" value="F:iron ion binding"/>
    <property type="evidence" value="ECO:0007669"/>
    <property type="project" value="InterPro"/>
</dbReference>
<keyword evidence="6 10" id="KW-0560">Oxidoreductase</keyword>
<organism evidence="11 12">
    <name type="scientific">Armillaria borealis</name>
    <dbReference type="NCBI Taxonomy" id="47425"/>
    <lineage>
        <taxon>Eukaryota</taxon>
        <taxon>Fungi</taxon>
        <taxon>Dikarya</taxon>
        <taxon>Basidiomycota</taxon>
        <taxon>Agaricomycotina</taxon>
        <taxon>Agaricomycetes</taxon>
        <taxon>Agaricomycetidae</taxon>
        <taxon>Agaricales</taxon>
        <taxon>Marasmiineae</taxon>
        <taxon>Physalacriaceae</taxon>
        <taxon>Armillaria</taxon>
    </lineage>
</organism>
<evidence type="ECO:0000256" key="8">
    <source>
        <dbReference type="ARBA" id="ARBA00023033"/>
    </source>
</evidence>
<dbReference type="GO" id="GO:0020037">
    <property type="term" value="F:heme binding"/>
    <property type="evidence" value="ECO:0007669"/>
    <property type="project" value="InterPro"/>
</dbReference>
<dbReference type="PRINTS" id="PR00385">
    <property type="entry name" value="P450"/>
</dbReference>
<comment type="cofactor">
    <cofactor evidence="1 9">
        <name>heme</name>
        <dbReference type="ChEBI" id="CHEBI:30413"/>
    </cofactor>
</comment>
<dbReference type="Proteomes" id="UP001175226">
    <property type="component" value="Unassembled WGS sequence"/>
</dbReference>
<evidence type="ECO:0000256" key="7">
    <source>
        <dbReference type="ARBA" id="ARBA00023004"/>
    </source>
</evidence>
<keyword evidence="4 9" id="KW-0349">Heme</keyword>
<sequence>MSLLWLPFLVILVVTYITRRYTFSRLPPGPRGLPIVGNILDMPTTKPWLTFAHWSKLYGDICSVTVLGQTFIILGSSDTAVDLLAKRSSTYSDRPHLTMACDLVRWDLTIPLMSSGNTLRTHRRLLHSCLNANVIDKFGRIQENEARQLLKRLLEAPEKFHNHVARLAAYLSLRIAYGYDSEVKEDRDKLLQLVERTMAEFSKLSAPGTFLVDQLPFLRFLPEWLPGMGFKRLAREWKKDLDDLVNIPFNFVKGQVAMGMEKESFVSALLHDKSASEYDIKWAASTIYGGGGETTTSALDAFFLAMVQYPSVQKQAQVELDTLLNNGERLPSLSDRNKLPYINALCLEVLRYHSVLPTNIPHCTSQDDVYNGYFIPKGSLVIANIWNMTHDPKIYQDPTVFNPMRFLAKPEQVLERDPREIAFGLGRRICPGRYLADATVFTVCAMILSTFDISRVEGSPEPVLNARDGTISRPAPFLCSITPRSPRAVELINAAD</sequence>
<name>A0AA39JAE4_9AGAR</name>
<evidence type="ECO:0000256" key="4">
    <source>
        <dbReference type="ARBA" id="ARBA00022617"/>
    </source>
</evidence>
<evidence type="ECO:0000256" key="2">
    <source>
        <dbReference type="ARBA" id="ARBA00005179"/>
    </source>
</evidence>
<dbReference type="Pfam" id="PF00067">
    <property type="entry name" value="p450"/>
    <property type="match status" value="1"/>
</dbReference>
<evidence type="ECO:0000256" key="6">
    <source>
        <dbReference type="ARBA" id="ARBA00023002"/>
    </source>
</evidence>
<dbReference type="EMBL" id="JAUEPT010000042">
    <property type="protein sequence ID" value="KAK0438674.1"/>
    <property type="molecule type" value="Genomic_DNA"/>
</dbReference>
<dbReference type="SUPFAM" id="SSF48264">
    <property type="entry name" value="Cytochrome P450"/>
    <property type="match status" value="1"/>
</dbReference>
<keyword evidence="5 9" id="KW-0479">Metal-binding</keyword>
<protein>
    <submittedName>
        <fullName evidence="11">Cytochrome P450</fullName>
    </submittedName>
</protein>
<dbReference type="GO" id="GO:0004497">
    <property type="term" value="F:monooxygenase activity"/>
    <property type="evidence" value="ECO:0007669"/>
    <property type="project" value="UniProtKB-KW"/>
</dbReference>
<dbReference type="AlphaFoldDB" id="A0AA39JAE4"/>
<proteinExistence type="inferred from homology"/>
<dbReference type="Gene3D" id="1.10.630.10">
    <property type="entry name" value="Cytochrome P450"/>
    <property type="match status" value="1"/>
</dbReference>
<dbReference type="InterPro" id="IPR017972">
    <property type="entry name" value="Cyt_P450_CS"/>
</dbReference>
<dbReference type="CDD" id="cd11065">
    <property type="entry name" value="CYP64-like"/>
    <property type="match status" value="1"/>
</dbReference>
<feature type="binding site" description="axial binding residue" evidence="9">
    <location>
        <position position="430"/>
    </location>
    <ligand>
        <name>heme</name>
        <dbReference type="ChEBI" id="CHEBI:30413"/>
    </ligand>
    <ligandPart>
        <name>Fe</name>
        <dbReference type="ChEBI" id="CHEBI:18248"/>
    </ligandPart>
</feature>
<comment type="pathway">
    <text evidence="2">Secondary metabolite biosynthesis.</text>
</comment>
<evidence type="ECO:0000256" key="3">
    <source>
        <dbReference type="ARBA" id="ARBA00010617"/>
    </source>
</evidence>
<evidence type="ECO:0000313" key="12">
    <source>
        <dbReference type="Proteomes" id="UP001175226"/>
    </source>
</evidence>
<keyword evidence="7 9" id="KW-0408">Iron</keyword>
<keyword evidence="8 10" id="KW-0503">Monooxygenase</keyword>
<comment type="caution">
    <text evidence="11">The sequence shown here is derived from an EMBL/GenBank/DDBJ whole genome shotgun (WGS) entry which is preliminary data.</text>
</comment>
<evidence type="ECO:0000256" key="1">
    <source>
        <dbReference type="ARBA" id="ARBA00001971"/>
    </source>
</evidence>
<keyword evidence="12" id="KW-1185">Reference proteome</keyword>
<dbReference type="PANTHER" id="PTHR46300:SF7">
    <property type="entry name" value="P450, PUTATIVE (EUROFUNG)-RELATED"/>
    <property type="match status" value="1"/>
</dbReference>
<dbReference type="InterPro" id="IPR036396">
    <property type="entry name" value="Cyt_P450_sf"/>
</dbReference>
<evidence type="ECO:0000256" key="9">
    <source>
        <dbReference type="PIRSR" id="PIRSR602401-1"/>
    </source>
</evidence>
<evidence type="ECO:0000256" key="5">
    <source>
        <dbReference type="ARBA" id="ARBA00022723"/>
    </source>
</evidence>
<gene>
    <name evidence="11" type="ORF">EV421DRAFT_957886</name>
</gene>
<dbReference type="GO" id="GO:0016705">
    <property type="term" value="F:oxidoreductase activity, acting on paired donors, with incorporation or reduction of molecular oxygen"/>
    <property type="evidence" value="ECO:0007669"/>
    <property type="project" value="InterPro"/>
</dbReference>
<dbReference type="InterPro" id="IPR050364">
    <property type="entry name" value="Cytochrome_P450_fung"/>
</dbReference>
<dbReference type="PROSITE" id="PS00086">
    <property type="entry name" value="CYTOCHROME_P450"/>
    <property type="match status" value="1"/>
</dbReference>
<evidence type="ECO:0000313" key="11">
    <source>
        <dbReference type="EMBL" id="KAK0438674.1"/>
    </source>
</evidence>
<dbReference type="PRINTS" id="PR00463">
    <property type="entry name" value="EP450I"/>
</dbReference>
<dbReference type="InterPro" id="IPR002401">
    <property type="entry name" value="Cyt_P450_E_grp-I"/>
</dbReference>
<accession>A0AA39JAE4</accession>
<reference evidence="11" key="1">
    <citation type="submission" date="2023-06" db="EMBL/GenBank/DDBJ databases">
        <authorList>
            <consortium name="Lawrence Berkeley National Laboratory"/>
            <person name="Ahrendt S."/>
            <person name="Sahu N."/>
            <person name="Indic B."/>
            <person name="Wong-Bajracharya J."/>
            <person name="Merenyi Z."/>
            <person name="Ke H.-M."/>
            <person name="Monk M."/>
            <person name="Kocsube S."/>
            <person name="Drula E."/>
            <person name="Lipzen A."/>
            <person name="Balint B."/>
            <person name="Henrissat B."/>
            <person name="Andreopoulos B."/>
            <person name="Martin F.M."/>
            <person name="Harder C.B."/>
            <person name="Rigling D."/>
            <person name="Ford K.L."/>
            <person name="Foster G.D."/>
            <person name="Pangilinan J."/>
            <person name="Papanicolaou A."/>
            <person name="Barry K."/>
            <person name="LaButti K."/>
            <person name="Viragh M."/>
            <person name="Koriabine M."/>
            <person name="Yan M."/>
            <person name="Riley R."/>
            <person name="Champramary S."/>
            <person name="Plett K.L."/>
            <person name="Tsai I.J."/>
            <person name="Slot J."/>
            <person name="Sipos G."/>
            <person name="Plett J."/>
            <person name="Nagy L.G."/>
            <person name="Grigoriev I.V."/>
        </authorList>
    </citation>
    <scope>NUCLEOTIDE SEQUENCE</scope>
    <source>
        <strain evidence="11">FPL87.14</strain>
    </source>
</reference>
<evidence type="ECO:0000256" key="10">
    <source>
        <dbReference type="RuleBase" id="RU000461"/>
    </source>
</evidence>
<dbReference type="PANTHER" id="PTHR46300">
    <property type="entry name" value="P450, PUTATIVE (EUROFUNG)-RELATED-RELATED"/>
    <property type="match status" value="1"/>
</dbReference>